<sequence>MNNNNVVSTGRGGAGNIGHDATVYVDGDIVREGVVGESDRPQYSAGRGGAANIVPSPAMTPVTGGLGQPPPPTNSNGKGKELDGQPSTSAPGTPATAPHSGAGLGKPSELVVPETATRPVADGYENFHTGRGGQGNVYKEKYGGHSGPQKEHKAKEDKEHKEKESLLDKAKHAMGLSEKHE</sequence>
<dbReference type="Proteomes" id="UP001303373">
    <property type="component" value="Chromosome 2"/>
</dbReference>
<feature type="region of interest" description="Disordered" evidence="1">
    <location>
        <begin position="1"/>
        <end position="20"/>
    </location>
</feature>
<evidence type="ECO:0000313" key="2">
    <source>
        <dbReference type="EMBL" id="WPG98886.1"/>
    </source>
</evidence>
<dbReference type="PANTHER" id="PTHR34693:SF3">
    <property type="match status" value="1"/>
</dbReference>
<organism evidence="2 3">
    <name type="scientific">Acrodontium crateriforme</name>
    <dbReference type="NCBI Taxonomy" id="150365"/>
    <lineage>
        <taxon>Eukaryota</taxon>
        <taxon>Fungi</taxon>
        <taxon>Dikarya</taxon>
        <taxon>Ascomycota</taxon>
        <taxon>Pezizomycotina</taxon>
        <taxon>Dothideomycetes</taxon>
        <taxon>Dothideomycetidae</taxon>
        <taxon>Mycosphaerellales</taxon>
        <taxon>Teratosphaeriaceae</taxon>
        <taxon>Acrodontium</taxon>
    </lineage>
</organism>
<keyword evidence="3" id="KW-1185">Reference proteome</keyword>
<protein>
    <submittedName>
        <fullName evidence="2">Uncharacterized protein</fullName>
    </submittedName>
</protein>
<name>A0AAQ3LZF5_9PEZI</name>
<reference evidence="2 3" key="1">
    <citation type="submission" date="2023-11" db="EMBL/GenBank/DDBJ databases">
        <title>An acidophilic fungus is an integral part of prey digestion in a carnivorous sundew plant.</title>
        <authorList>
            <person name="Tsai I.J."/>
        </authorList>
    </citation>
    <scope>NUCLEOTIDE SEQUENCE [LARGE SCALE GENOMIC DNA]</scope>
    <source>
        <strain evidence="2">169a</strain>
    </source>
</reference>
<dbReference type="InterPro" id="IPR022024">
    <property type="entry name" value="DUF3602"/>
</dbReference>
<accession>A0AAQ3LZF5</accession>
<dbReference type="Pfam" id="PF12223">
    <property type="entry name" value="DUF3602"/>
    <property type="match status" value="1"/>
</dbReference>
<feature type="region of interest" description="Disordered" evidence="1">
    <location>
        <begin position="35"/>
        <end position="181"/>
    </location>
</feature>
<evidence type="ECO:0000256" key="1">
    <source>
        <dbReference type="SAM" id="MobiDB-lite"/>
    </source>
</evidence>
<dbReference type="AlphaFoldDB" id="A0AAQ3LZF5"/>
<evidence type="ECO:0000313" key="3">
    <source>
        <dbReference type="Proteomes" id="UP001303373"/>
    </source>
</evidence>
<gene>
    <name evidence="2" type="ORF">R9X50_00168600</name>
</gene>
<dbReference type="PANTHER" id="PTHR34693">
    <property type="entry name" value="PROTEIN PAR32"/>
    <property type="match status" value="1"/>
</dbReference>
<proteinExistence type="predicted"/>
<dbReference type="EMBL" id="CP138581">
    <property type="protein sequence ID" value="WPG98886.1"/>
    <property type="molecule type" value="Genomic_DNA"/>
</dbReference>
<feature type="compositionally biased region" description="Basic and acidic residues" evidence="1">
    <location>
        <begin position="138"/>
        <end position="181"/>
    </location>
</feature>
<dbReference type="InterPro" id="IPR053203">
    <property type="entry name" value="Cisplatin_resist-associated"/>
</dbReference>